<evidence type="ECO:0000256" key="4">
    <source>
        <dbReference type="ARBA" id="ARBA00022692"/>
    </source>
</evidence>
<dbReference type="PANTHER" id="PTHR23513">
    <property type="entry name" value="INTEGRAL MEMBRANE EFFLUX PROTEIN-RELATED"/>
    <property type="match status" value="1"/>
</dbReference>
<protein>
    <submittedName>
        <fullName evidence="9">Putative MFS family arabinose efflux permease</fullName>
    </submittedName>
</protein>
<feature type="transmembrane region" description="Helical" evidence="7">
    <location>
        <begin position="207"/>
        <end position="224"/>
    </location>
</feature>
<comment type="caution">
    <text evidence="9">The sequence shown here is derived from an EMBL/GenBank/DDBJ whole genome shotgun (WGS) entry which is preliminary data.</text>
</comment>
<keyword evidence="6 7" id="KW-0472">Membrane</keyword>
<evidence type="ECO:0000256" key="6">
    <source>
        <dbReference type="ARBA" id="ARBA00023136"/>
    </source>
</evidence>
<dbReference type="EMBL" id="JACIDY010000013">
    <property type="protein sequence ID" value="MBB3941643.1"/>
    <property type="molecule type" value="Genomic_DNA"/>
</dbReference>
<dbReference type="Gene3D" id="1.20.1250.20">
    <property type="entry name" value="MFS general substrate transporter like domains"/>
    <property type="match status" value="1"/>
</dbReference>
<dbReference type="PROSITE" id="PS50850">
    <property type="entry name" value="MFS"/>
    <property type="match status" value="1"/>
</dbReference>
<feature type="transmembrane region" description="Helical" evidence="7">
    <location>
        <begin position="178"/>
        <end position="195"/>
    </location>
</feature>
<keyword evidence="5 7" id="KW-1133">Transmembrane helix</keyword>
<keyword evidence="10" id="KW-1185">Reference proteome</keyword>
<feature type="transmembrane region" description="Helical" evidence="7">
    <location>
        <begin position="291"/>
        <end position="310"/>
    </location>
</feature>
<evidence type="ECO:0000256" key="1">
    <source>
        <dbReference type="ARBA" id="ARBA00004651"/>
    </source>
</evidence>
<dbReference type="GO" id="GO:0022857">
    <property type="term" value="F:transmembrane transporter activity"/>
    <property type="evidence" value="ECO:0007669"/>
    <property type="project" value="InterPro"/>
</dbReference>
<accession>A0A7W6FZR3</accession>
<evidence type="ECO:0000256" key="2">
    <source>
        <dbReference type="ARBA" id="ARBA00022448"/>
    </source>
</evidence>
<dbReference type="CDD" id="cd06173">
    <property type="entry name" value="MFS_MefA_like"/>
    <property type="match status" value="1"/>
</dbReference>
<evidence type="ECO:0000313" key="9">
    <source>
        <dbReference type="EMBL" id="MBB3941643.1"/>
    </source>
</evidence>
<evidence type="ECO:0000313" key="10">
    <source>
        <dbReference type="Proteomes" id="UP000561459"/>
    </source>
</evidence>
<keyword evidence="4 7" id="KW-0812">Transmembrane</keyword>
<dbReference type="PANTHER" id="PTHR23513:SF11">
    <property type="entry name" value="STAPHYLOFERRIN A TRANSPORTER"/>
    <property type="match status" value="1"/>
</dbReference>
<feature type="domain" description="Major facilitator superfamily (MFS) profile" evidence="8">
    <location>
        <begin position="1"/>
        <end position="326"/>
    </location>
</feature>
<feature type="transmembrane region" description="Helical" evidence="7">
    <location>
        <begin position="230"/>
        <end position="253"/>
    </location>
</feature>
<dbReference type="InterPro" id="IPR036259">
    <property type="entry name" value="MFS_trans_sf"/>
</dbReference>
<reference evidence="9 10" key="1">
    <citation type="submission" date="2020-08" db="EMBL/GenBank/DDBJ databases">
        <title>Genomic Encyclopedia of Type Strains, Phase IV (KMG-IV): sequencing the most valuable type-strain genomes for metagenomic binning, comparative biology and taxonomic classification.</title>
        <authorList>
            <person name="Goeker M."/>
        </authorList>
    </citation>
    <scope>NUCLEOTIDE SEQUENCE [LARGE SCALE GENOMIC DNA]</scope>
    <source>
        <strain evidence="9 10">DSM 27568</strain>
    </source>
</reference>
<feature type="transmembrane region" description="Helical" evidence="7">
    <location>
        <begin position="145"/>
        <end position="166"/>
    </location>
</feature>
<evidence type="ECO:0000256" key="7">
    <source>
        <dbReference type="SAM" id="Phobius"/>
    </source>
</evidence>
<feature type="transmembrane region" description="Helical" evidence="7">
    <location>
        <begin position="83"/>
        <end position="111"/>
    </location>
</feature>
<evidence type="ECO:0000256" key="5">
    <source>
        <dbReference type="ARBA" id="ARBA00022989"/>
    </source>
</evidence>
<name>A0A7W6FZR3_9SPHN</name>
<sequence length="466" mass="50084">MVMLLFAFCSATLLTGVAAAHLLTPGILLVLCFLVGTGNAMFGPPWQASVSEQVPAEDLPQAIAFNSMSYNIARSFGPALGGIIVAAAGAVTAFGITAVCYLPITIAFYMWQRVAEPPRLPPERVGGAIVSGIRYLINAPPMRAVILRSVMTGVAGAALFSLMPLVARDLIGGGPLTYGILLGAFGVGAVSGAFLMPRLRHLPKEHVIATSGIILGVAIILLALSRSLWAAMPVLLVAGCCWMQLLTQYNIVIQTQAPRWITGRALASYQAATAGGIAMGAWLWGSVAQHMGTGWGIAASGIAMLLVTAIGRKLRIADPGAVSETEVKQMADPDEVLGLTGRSGPILIEIDYSVDPDQARQFYELMQNVGQFRRRNGAYQWSLARDVGDGSAWVERFSCPTWHDYLRQRDRMTARDRLVHELALEVTRTGQVERVRRFLERPTGSVRWRSESRDPGVLVPFSPSSG</sequence>
<dbReference type="Pfam" id="PF05977">
    <property type="entry name" value="MFS_3"/>
    <property type="match status" value="1"/>
</dbReference>
<evidence type="ECO:0000259" key="8">
    <source>
        <dbReference type="PROSITE" id="PS50850"/>
    </source>
</evidence>
<keyword evidence="2" id="KW-0813">Transport</keyword>
<evidence type="ECO:0000256" key="3">
    <source>
        <dbReference type="ARBA" id="ARBA00022475"/>
    </source>
</evidence>
<gene>
    <name evidence="9" type="ORF">GGR39_003324</name>
</gene>
<dbReference type="Proteomes" id="UP000561459">
    <property type="component" value="Unassembled WGS sequence"/>
</dbReference>
<proteinExistence type="predicted"/>
<dbReference type="SUPFAM" id="SSF103473">
    <property type="entry name" value="MFS general substrate transporter"/>
    <property type="match status" value="1"/>
</dbReference>
<feature type="transmembrane region" description="Helical" evidence="7">
    <location>
        <begin position="265"/>
        <end position="285"/>
    </location>
</feature>
<comment type="subcellular location">
    <subcellularLocation>
        <location evidence="1">Cell membrane</location>
        <topology evidence="1">Multi-pass membrane protein</topology>
    </subcellularLocation>
</comment>
<keyword evidence="3" id="KW-1003">Cell membrane</keyword>
<dbReference type="GO" id="GO:0005886">
    <property type="term" value="C:plasma membrane"/>
    <property type="evidence" value="ECO:0007669"/>
    <property type="project" value="UniProtKB-SubCell"/>
</dbReference>
<dbReference type="AlphaFoldDB" id="A0A7W6FZR3"/>
<dbReference type="InterPro" id="IPR020846">
    <property type="entry name" value="MFS_dom"/>
</dbReference>
<dbReference type="InterPro" id="IPR010290">
    <property type="entry name" value="TM_effector"/>
</dbReference>
<organism evidence="9 10">
    <name type="scientific">Novosphingobium fluoreni</name>
    <dbReference type="NCBI Taxonomy" id="1391222"/>
    <lineage>
        <taxon>Bacteria</taxon>
        <taxon>Pseudomonadati</taxon>
        <taxon>Pseudomonadota</taxon>
        <taxon>Alphaproteobacteria</taxon>
        <taxon>Sphingomonadales</taxon>
        <taxon>Sphingomonadaceae</taxon>
        <taxon>Novosphingobium</taxon>
    </lineage>
</organism>